<protein>
    <submittedName>
        <fullName evidence="1">Uncharacterized protein</fullName>
    </submittedName>
</protein>
<evidence type="ECO:0000313" key="2">
    <source>
        <dbReference type="Proteomes" id="UP001187192"/>
    </source>
</evidence>
<organism evidence="1 2">
    <name type="scientific">Ficus carica</name>
    <name type="common">Common fig</name>
    <dbReference type="NCBI Taxonomy" id="3494"/>
    <lineage>
        <taxon>Eukaryota</taxon>
        <taxon>Viridiplantae</taxon>
        <taxon>Streptophyta</taxon>
        <taxon>Embryophyta</taxon>
        <taxon>Tracheophyta</taxon>
        <taxon>Spermatophyta</taxon>
        <taxon>Magnoliopsida</taxon>
        <taxon>eudicotyledons</taxon>
        <taxon>Gunneridae</taxon>
        <taxon>Pentapetalae</taxon>
        <taxon>rosids</taxon>
        <taxon>fabids</taxon>
        <taxon>Rosales</taxon>
        <taxon>Moraceae</taxon>
        <taxon>Ficeae</taxon>
        <taxon>Ficus</taxon>
    </lineage>
</organism>
<sequence>MCHTDPLVGRVGLWFELEMDWPPQPLHSCAPDTYTYVSNLQAISDTRWRSVTGRAVKCTVLPIGWRHVSLWSGGEGHKGMLVLVEVMSTVSVWPSDGSRRQDRRIASGVSKGPTEQVVLSSCRENAVRTNNTGLDLAPPRVGSEGRSFNKVPEEAFEPGQLCSGRIRMITGTFLPLQNGPCVLAQPNHREIGFLRQMNYTINKNPPSIPGLIGPRVLMDASWPTWLIARCLDVLVRSCRGSSHQPRWAVFWSGLVWSWACFTKKSLTRVNYCHVSHHGWREVRPTLRNLHPHFPPKPNPINRGWVLRLFQLLRNAAESCREALADF</sequence>
<gene>
    <name evidence="1" type="ORF">TIFTF001_028493</name>
</gene>
<comment type="caution">
    <text evidence="1">The sequence shown here is derived from an EMBL/GenBank/DDBJ whole genome shotgun (WGS) entry which is preliminary data.</text>
</comment>
<accession>A0AA88J1T9</accession>
<name>A0AA88J1T9_FICCA</name>
<dbReference type="AlphaFoldDB" id="A0AA88J1T9"/>
<proteinExistence type="predicted"/>
<reference evidence="1" key="1">
    <citation type="submission" date="2023-07" db="EMBL/GenBank/DDBJ databases">
        <title>draft genome sequence of fig (Ficus carica).</title>
        <authorList>
            <person name="Takahashi T."/>
            <person name="Nishimura K."/>
        </authorList>
    </citation>
    <scope>NUCLEOTIDE SEQUENCE</scope>
</reference>
<dbReference type="Proteomes" id="UP001187192">
    <property type="component" value="Unassembled WGS sequence"/>
</dbReference>
<evidence type="ECO:0000313" key="1">
    <source>
        <dbReference type="EMBL" id="GMN59406.1"/>
    </source>
</evidence>
<keyword evidence="2" id="KW-1185">Reference proteome</keyword>
<dbReference type="EMBL" id="BTGU01000087">
    <property type="protein sequence ID" value="GMN59406.1"/>
    <property type="molecule type" value="Genomic_DNA"/>
</dbReference>